<dbReference type="EMBL" id="CP013244">
    <property type="protein sequence ID" value="ANP45263.1"/>
    <property type="molecule type" value="Genomic_DNA"/>
</dbReference>
<dbReference type="InterPro" id="IPR013786">
    <property type="entry name" value="AcylCoA_DH/ox_N"/>
</dbReference>
<dbReference type="Pfam" id="PF00441">
    <property type="entry name" value="Acyl-CoA_dh_1"/>
    <property type="match status" value="1"/>
</dbReference>
<keyword evidence="5" id="KW-0560">Oxidoreductase</keyword>
<name>A0A1B1AFC1_9PROT</name>
<dbReference type="STRING" id="1759059.ATE48_04715"/>
<dbReference type="Pfam" id="PF02771">
    <property type="entry name" value="Acyl-CoA_dh_N"/>
    <property type="match status" value="1"/>
</dbReference>
<evidence type="ECO:0000313" key="9">
    <source>
        <dbReference type="Proteomes" id="UP000092498"/>
    </source>
</evidence>
<reference evidence="8 9" key="1">
    <citation type="submission" date="2015-11" db="EMBL/GenBank/DDBJ databases">
        <title>Whole-Genome Sequence of Candidatus Oderbacter manganicum from the National Park Lower Oder Valley, Germany.</title>
        <authorList>
            <person name="Braun B."/>
            <person name="Liere K."/>
            <person name="Szewzyk U."/>
        </authorList>
    </citation>
    <scope>NUCLEOTIDE SEQUENCE [LARGE SCALE GENOMIC DNA]</scope>
    <source>
        <strain evidence="8 9">OTSz_A_272</strain>
    </source>
</reference>
<dbReference type="PANTHER" id="PTHR43884">
    <property type="entry name" value="ACYL-COA DEHYDROGENASE"/>
    <property type="match status" value="1"/>
</dbReference>
<dbReference type="InterPro" id="IPR009075">
    <property type="entry name" value="AcylCo_DH/oxidase_C"/>
</dbReference>
<accession>A0A1B1AFC1</accession>
<evidence type="ECO:0000256" key="4">
    <source>
        <dbReference type="ARBA" id="ARBA00022827"/>
    </source>
</evidence>
<dbReference type="Gene3D" id="1.20.140.10">
    <property type="entry name" value="Butyryl-CoA Dehydrogenase, subunit A, domain 3"/>
    <property type="match status" value="1"/>
</dbReference>
<dbReference type="Gene3D" id="1.10.540.10">
    <property type="entry name" value="Acyl-CoA dehydrogenase/oxidase, N-terminal domain"/>
    <property type="match status" value="1"/>
</dbReference>
<evidence type="ECO:0000256" key="2">
    <source>
        <dbReference type="ARBA" id="ARBA00009347"/>
    </source>
</evidence>
<evidence type="ECO:0000259" key="7">
    <source>
        <dbReference type="Pfam" id="PF02771"/>
    </source>
</evidence>
<dbReference type="SUPFAM" id="SSF56645">
    <property type="entry name" value="Acyl-CoA dehydrogenase NM domain-like"/>
    <property type="match status" value="1"/>
</dbReference>
<keyword evidence="4" id="KW-0274">FAD</keyword>
<evidence type="ECO:0000256" key="3">
    <source>
        <dbReference type="ARBA" id="ARBA00022630"/>
    </source>
</evidence>
<dbReference type="InterPro" id="IPR037069">
    <property type="entry name" value="AcylCoA_DH/ox_N_sf"/>
</dbReference>
<dbReference type="RefSeq" id="WP_066768285.1">
    <property type="nucleotide sequence ID" value="NZ_CP013244.1"/>
</dbReference>
<keyword evidence="9" id="KW-1185">Reference proteome</keyword>
<evidence type="ECO:0000256" key="5">
    <source>
        <dbReference type="ARBA" id="ARBA00023002"/>
    </source>
</evidence>
<comment type="cofactor">
    <cofactor evidence="1">
        <name>FAD</name>
        <dbReference type="ChEBI" id="CHEBI:57692"/>
    </cofactor>
</comment>
<dbReference type="OrthoDB" id="9775090at2"/>
<evidence type="ECO:0000313" key="8">
    <source>
        <dbReference type="EMBL" id="ANP45263.1"/>
    </source>
</evidence>
<dbReference type="PANTHER" id="PTHR43884:SF20">
    <property type="entry name" value="ACYL-COA DEHYDROGENASE FADE28"/>
    <property type="match status" value="1"/>
</dbReference>
<dbReference type="InterPro" id="IPR046373">
    <property type="entry name" value="Acyl-CoA_Oxase/DH_mid-dom_sf"/>
</dbReference>
<dbReference type="KEGG" id="cbot:ATE48_04715"/>
<dbReference type="Gene3D" id="2.40.110.10">
    <property type="entry name" value="Butyryl-CoA Dehydrogenase, subunit A, domain 2"/>
    <property type="match status" value="1"/>
</dbReference>
<protein>
    <submittedName>
        <fullName evidence="8">Acyl-CoA dehydrogenase</fullName>
    </submittedName>
</protein>
<dbReference type="InterPro" id="IPR036250">
    <property type="entry name" value="AcylCo_DH-like_C"/>
</dbReference>
<dbReference type="AlphaFoldDB" id="A0A1B1AFC1"/>
<dbReference type="GO" id="GO:0003995">
    <property type="term" value="F:acyl-CoA dehydrogenase activity"/>
    <property type="evidence" value="ECO:0007669"/>
    <property type="project" value="TreeGrafter"/>
</dbReference>
<feature type="domain" description="Acyl-CoA dehydrogenase/oxidase N-terminal" evidence="7">
    <location>
        <begin position="6"/>
        <end position="119"/>
    </location>
</feature>
<dbReference type="InParanoid" id="A0A1B1AFC1"/>
<evidence type="ECO:0000259" key="6">
    <source>
        <dbReference type="Pfam" id="PF00441"/>
    </source>
</evidence>
<dbReference type="InterPro" id="IPR009100">
    <property type="entry name" value="AcylCoA_DH/oxidase_NM_dom_sf"/>
</dbReference>
<comment type="similarity">
    <text evidence="2">Belongs to the acyl-CoA dehydrogenase family.</text>
</comment>
<dbReference type="Proteomes" id="UP000092498">
    <property type="component" value="Chromosome"/>
</dbReference>
<dbReference type="CDD" id="cd00567">
    <property type="entry name" value="ACAD"/>
    <property type="match status" value="1"/>
</dbReference>
<evidence type="ECO:0000256" key="1">
    <source>
        <dbReference type="ARBA" id="ARBA00001974"/>
    </source>
</evidence>
<dbReference type="GO" id="GO:0050660">
    <property type="term" value="F:flavin adenine dinucleotide binding"/>
    <property type="evidence" value="ECO:0007669"/>
    <property type="project" value="InterPro"/>
</dbReference>
<organism evidence="8 9">
    <name type="scientific">Candidatus Viadribacter manganicus</name>
    <dbReference type="NCBI Taxonomy" id="1759059"/>
    <lineage>
        <taxon>Bacteria</taxon>
        <taxon>Pseudomonadati</taxon>
        <taxon>Pseudomonadota</taxon>
        <taxon>Alphaproteobacteria</taxon>
        <taxon>Hyphomonadales</taxon>
        <taxon>Hyphomonadaceae</taxon>
        <taxon>Candidatus Viadribacter</taxon>
    </lineage>
</organism>
<dbReference type="SUPFAM" id="SSF47203">
    <property type="entry name" value="Acyl-CoA dehydrogenase C-terminal domain-like"/>
    <property type="match status" value="1"/>
</dbReference>
<proteinExistence type="inferred from homology"/>
<sequence>MTFTLNDEQRMLKDAARDFFREQAPVTRLRKQRDEKKNGRDPDLWREMAAMGWAGVIIPEEFGGVGLGYVALGAVLEEGGRTLVASPLHSSALAGASALLLAGTDAQKQEWLPKIAAGEVTATIAIDEGAHHAPTKSKMKFDGGKLTGEKKYVADGHIADLIIVAGADALYLVKSDAAGLTRRELITADSRGAADLKFEGVAAQKMNGGADVIDAILDRARIGLAAEMVGQASEAFEITSEYLKTRRQFGQVIGGFQALQHRAAKLFTDLELTRSCVLAALDALDRNSNNIAEYASLAKARASETVHLASNEMVQLHGGIGMTDEHDAGLYLKRARVAEALYGGASFHRDRYASLLGF</sequence>
<feature type="domain" description="Acyl-CoA dehydrogenase/oxidase C-terminal" evidence="6">
    <location>
        <begin position="207"/>
        <end position="350"/>
    </location>
</feature>
<keyword evidence="3" id="KW-0285">Flavoprotein</keyword>
<gene>
    <name evidence="8" type="ORF">ATE48_04715</name>
</gene>